<dbReference type="Gene3D" id="3.30.710.10">
    <property type="entry name" value="Potassium Channel Kv1.1, Chain A"/>
    <property type="match status" value="1"/>
</dbReference>
<evidence type="ECO:0000313" key="7">
    <source>
        <dbReference type="Proteomes" id="UP000015101"/>
    </source>
</evidence>
<keyword evidence="1" id="KW-0880">Kelch repeat</keyword>
<dbReference type="AlphaFoldDB" id="T1FUK1"/>
<dbReference type="InterPro" id="IPR015915">
    <property type="entry name" value="Kelch-typ_b-propeller"/>
</dbReference>
<dbReference type="EMBL" id="AMQM01005963">
    <property type="status" value="NOT_ANNOTATED_CDS"/>
    <property type="molecule type" value="Genomic_DNA"/>
</dbReference>
<evidence type="ECO:0000256" key="3">
    <source>
        <dbReference type="SAM" id="MobiDB-lite"/>
    </source>
</evidence>
<dbReference type="Gene3D" id="1.25.40.420">
    <property type="match status" value="1"/>
</dbReference>
<gene>
    <name evidence="6" type="primary">20212497</name>
    <name evidence="5" type="ORF">HELRODRAFT_193045</name>
</gene>
<dbReference type="InterPro" id="IPR006652">
    <property type="entry name" value="Kelch_1"/>
</dbReference>
<dbReference type="CTD" id="20212497"/>
<evidence type="ECO:0000256" key="2">
    <source>
        <dbReference type="ARBA" id="ARBA00022737"/>
    </source>
</evidence>
<dbReference type="EnsemblMetazoa" id="HelroT193045">
    <property type="protein sequence ID" value="HelroP193045"/>
    <property type="gene ID" value="HelroG193045"/>
</dbReference>
<dbReference type="Gene3D" id="2.120.10.80">
    <property type="entry name" value="Kelch-type beta propeller"/>
    <property type="match status" value="1"/>
</dbReference>
<feature type="region of interest" description="Disordered" evidence="3">
    <location>
        <begin position="620"/>
        <end position="652"/>
    </location>
</feature>
<dbReference type="Proteomes" id="UP000015101">
    <property type="component" value="Unassembled WGS sequence"/>
</dbReference>
<dbReference type="eggNOG" id="KOG4441">
    <property type="taxonomic scope" value="Eukaryota"/>
</dbReference>
<dbReference type="KEGG" id="hro:HELRODRAFT_193045"/>
<dbReference type="HOGENOM" id="CLU_018559_0_0_1"/>
<protein>
    <recommendedName>
        <fullName evidence="4">BACK domain-containing protein</fullName>
    </recommendedName>
</protein>
<dbReference type="RefSeq" id="XP_009023649.1">
    <property type="nucleotide sequence ID" value="XM_009025401.1"/>
</dbReference>
<dbReference type="PANTHER" id="PTHR45632">
    <property type="entry name" value="LD33804P"/>
    <property type="match status" value="1"/>
</dbReference>
<organism evidence="6 7">
    <name type="scientific">Helobdella robusta</name>
    <name type="common">Californian leech</name>
    <dbReference type="NCBI Taxonomy" id="6412"/>
    <lineage>
        <taxon>Eukaryota</taxon>
        <taxon>Metazoa</taxon>
        <taxon>Spiralia</taxon>
        <taxon>Lophotrochozoa</taxon>
        <taxon>Annelida</taxon>
        <taxon>Clitellata</taxon>
        <taxon>Hirudinea</taxon>
        <taxon>Rhynchobdellida</taxon>
        <taxon>Glossiphoniidae</taxon>
        <taxon>Helobdella</taxon>
    </lineage>
</organism>
<dbReference type="PANTHER" id="PTHR45632:SF3">
    <property type="entry name" value="KELCH-LIKE PROTEIN 32"/>
    <property type="match status" value="1"/>
</dbReference>
<dbReference type="GeneID" id="20212497"/>
<dbReference type="OMA" id="PRARHCM"/>
<dbReference type="EMBL" id="KB097182">
    <property type="protein sequence ID" value="ESN98314.1"/>
    <property type="molecule type" value="Genomic_DNA"/>
</dbReference>
<evidence type="ECO:0000313" key="6">
    <source>
        <dbReference type="EnsemblMetazoa" id="HelroP193045"/>
    </source>
</evidence>
<keyword evidence="7" id="KW-1185">Reference proteome</keyword>
<dbReference type="Pfam" id="PF07707">
    <property type="entry name" value="BACK"/>
    <property type="match status" value="1"/>
</dbReference>
<proteinExistence type="predicted"/>
<dbReference type="InParanoid" id="T1FUK1"/>
<keyword evidence="2" id="KW-0677">Repeat</keyword>
<evidence type="ECO:0000313" key="5">
    <source>
        <dbReference type="EMBL" id="ESN98314.1"/>
    </source>
</evidence>
<reference evidence="6" key="3">
    <citation type="submission" date="2015-06" db="UniProtKB">
        <authorList>
            <consortium name="EnsemblMetazoa"/>
        </authorList>
    </citation>
    <scope>IDENTIFICATION</scope>
</reference>
<dbReference type="STRING" id="6412.T1FUK1"/>
<dbReference type="InterPro" id="IPR011705">
    <property type="entry name" value="BACK"/>
</dbReference>
<dbReference type="SMART" id="SM00875">
    <property type="entry name" value="BACK"/>
    <property type="match status" value="1"/>
</dbReference>
<feature type="compositionally biased region" description="Basic and acidic residues" evidence="3">
    <location>
        <begin position="628"/>
        <end position="637"/>
    </location>
</feature>
<dbReference type="OrthoDB" id="45365at2759"/>
<dbReference type="Pfam" id="PF24681">
    <property type="entry name" value="Kelch_KLHDC2_KLHL20_DRC7"/>
    <property type="match status" value="1"/>
</dbReference>
<evidence type="ECO:0000259" key="4">
    <source>
        <dbReference type="SMART" id="SM00875"/>
    </source>
</evidence>
<dbReference type="InterPro" id="IPR011333">
    <property type="entry name" value="SKP1/BTB/POZ_sf"/>
</dbReference>
<feature type="compositionally biased region" description="Acidic residues" evidence="3">
    <location>
        <begin position="638"/>
        <end position="652"/>
    </location>
</feature>
<name>T1FUK1_HELRO</name>
<sequence>MDNVHEIKKNGDDDDCTKIMLISNKGGCYEVDRKTFLQASSYFQALVNSGMRDAHSKKLTFECLSDACLEEVSRFLSKLKDNDNRLEDLAKDIRPLMHIESGLEVSFYLQITFMIDMYRNYVLKNLNKSTFIRILELADMYCWPEVTDNAFNFIFDNLQNIMKKSEMLKLTSDDMLRLVKSDLVNVPSEYELFKLVVEWILVDVPRRKWTEELLNKINFNLMTIIEKQEGYNILSELQLNVQPRGCDSNHSRTVGTLFAFGEPTTIKRKRKNQLFHTLSVYDFFKASNDKNKTTTAAKFKNGGVVAPLHYYKHYKSCVADNRLYIAGGYLTNSFRIYKKRTFVYDPVSREWSQVSDMHVGRVKFYFGAVDGILYAVAGFSSNPTRSVEKFVPCENRWYELAPLPTAAHNLAGTVCNSKIYVCGGRNNVSWSLDLLWQYDPIRNKWYKKSPMLTARFDHVMTSIGNKVFVVGGIICHADDVESIRYEEAMDMEAYDCLTDQWTSVLQLKRCIINFPSITINNSLYTFDDYSYRHCKKINYIDVQKLNLSKYLDDDDANKNLNGIVGDWSSTDKENISPRDDVDNVGEDGYNIEDDIETIDENLRDYFDSIDYMDSEGRFIDLHNTNPVGDDKDDHGTDENEDSNSEDGEEFDFNEINQESKDYQIYRYKTKNSHGFHCVGILNFPTNVQDNN</sequence>
<evidence type="ECO:0000256" key="1">
    <source>
        <dbReference type="ARBA" id="ARBA00022441"/>
    </source>
</evidence>
<reference evidence="5 7" key="2">
    <citation type="journal article" date="2013" name="Nature">
        <title>Insights into bilaterian evolution from three spiralian genomes.</title>
        <authorList>
            <person name="Simakov O."/>
            <person name="Marletaz F."/>
            <person name="Cho S.J."/>
            <person name="Edsinger-Gonzales E."/>
            <person name="Havlak P."/>
            <person name="Hellsten U."/>
            <person name="Kuo D.H."/>
            <person name="Larsson T."/>
            <person name="Lv J."/>
            <person name="Arendt D."/>
            <person name="Savage R."/>
            <person name="Osoegawa K."/>
            <person name="de Jong P."/>
            <person name="Grimwood J."/>
            <person name="Chapman J.A."/>
            <person name="Shapiro H."/>
            <person name="Aerts A."/>
            <person name="Otillar R.P."/>
            <person name="Terry A.Y."/>
            <person name="Boore J.L."/>
            <person name="Grigoriev I.V."/>
            <person name="Lindberg D.R."/>
            <person name="Seaver E.C."/>
            <person name="Weisblat D.A."/>
            <person name="Putnam N.H."/>
            <person name="Rokhsar D.S."/>
        </authorList>
    </citation>
    <scope>NUCLEOTIDE SEQUENCE</scope>
</reference>
<reference evidence="7" key="1">
    <citation type="submission" date="2012-12" db="EMBL/GenBank/DDBJ databases">
        <authorList>
            <person name="Hellsten U."/>
            <person name="Grimwood J."/>
            <person name="Chapman J.A."/>
            <person name="Shapiro H."/>
            <person name="Aerts A."/>
            <person name="Otillar R.P."/>
            <person name="Terry A.Y."/>
            <person name="Boore J.L."/>
            <person name="Simakov O."/>
            <person name="Marletaz F."/>
            <person name="Cho S.-J."/>
            <person name="Edsinger-Gonzales E."/>
            <person name="Havlak P."/>
            <person name="Kuo D.-H."/>
            <person name="Larsson T."/>
            <person name="Lv J."/>
            <person name="Arendt D."/>
            <person name="Savage R."/>
            <person name="Osoegawa K."/>
            <person name="de Jong P."/>
            <person name="Lindberg D.R."/>
            <person name="Seaver E.C."/>
            <person name="Weisblat D.A."/>
            <person name="Putnam N.H."/>
            <person name="Grigoriev I.V."/>
            <person name="Rokhsar D.S."/>
        </authorList>
    </citation>
    <scope>NUCLEOTIDE SEQUENCE</scope>
</reference>
<accession>T1FUK1</accession>
<feature type="domain" description="BACK" evidence="4">
    <location>
        <begin position="131"/>
        <end position="232"/>
    </location>
</feature>
<dbReference type="SMART" id="SM00612">
    <property type="entry name" value="Kelch"/>
    <property type="match status" value="4"/>
</dbReference>
<dbReference type="SUPFAM" id="SSF117281">
    <property type="entry name" value="Kelch motif"/>
    <property type="match status" value="1"/>
</dbReference>